<dbReference type="AlphaFoldDB" id="S9QWD8"/>
<reference evidence="2" key="1">
    <citation type="journal article" date="2014" name="Stand. Genomic Sci.">
        <title>Genome sequence of the exopolysaccharide-producing Salipiger mucosus type strain (DSM 16094(T)), a moderately halophilic member of the Roseobacter clade.</title>
        <authorList>
            <person name="Riedel T."/>
            <person name="Spring S."/>
            <person name="Fiebig A."/>
            <person name="Petersen J."/>
            <person name="Kyrpides N.C."/>
            <person name="Goker M."/>
            <person name="Klenk H.P."/>
        </authorList>
    </citation>
    <scope>NUCLEOTIDE SEQUENCE [LARGE SCALE GENOMIC DNA]</scope>
    <source>
        <strain evidence="2">DSM 16094</strain>
    </source>
</reference>
<dbReference type="HOGENOM" id="CLU_1926092_0_0_5"/>
<dbReference type="RefSeq" id="WP_021119950.1">
    <property type="nucleotide sequence ID" value="NZ_KE557274.1"/>
</dbReference>
<evidence type="ECO:0000313" key="2">
    <source>
        <dbReference type="Proteomes" id="UP000015347"/>
    </source>
</evidence>
<accession>S9QWD8</accession>
<dbReference type="Proteomes" id="UP000015347">
    <property type="component" value="Unassembled WGS sequence"/>
</dbReference>
<protein>
    <submittedName>
        <fullName evidence="1">Uncharacterized protein</fullName>
    </submittedName>
</protein>
<proteinExistence type="predicted"/>
<name>S9QWD8_9RHOB</name>
<comment type="caution">
    <text evidence="1">The sequence shown here is derived from an EMBL/GenBank/DDBJ whole genome shotgun (WGS) entry which is preliminary data.</text>
</comment>
<evidence type="ECO:0000313" key="1">
    <source>
        <dbReference type="EMBL" id="EPX83917.1"/>
    </source>
</evidence>
<gene>
    <name evidence="1" type="ORF">Salmuc_01692</name>
</gene>
<keyword evidence="2" id="KW-1185">Reference proteome</keyword>
<organism evidence="1 2">
    <name type="scientific">Salipiger mucosus DSM 16094</name>
    <dbReference type="NCBI Taxonomy" id="1123237"/>
    <lineage>
        <taxon>Bacteria</taxon>
        <taxon>Pseudomonadati</taxon>
        <taxon>Pseudomonadota</taxon>
        <taxon>Alphaproteobacteria</taxon>
        <taxon>Rhodobacterales</taxon>
        <taxon>Roseobacteraceae</taxon>
        <taxon>Salipiger</taxon>
    </lineage>
</organism>
<dbReference type="STRING" id="1123237.Salmuc_01692"/>
<sequence>MIHVLQRIPGYPENPDGTLAVSADRDRIEFRARFSDPAAEDVIRDGLERGDYNHVADIRKDHLEVAYAVSQNIEANWTSHSDVDAKVDKARSTSMGDILIDAEGRCHVVVMVGFRAVEDPDIVGRLRELVR</sequence>
<dbReference type="EMBL" id="APVH01000013">
    <property type="protein sequence ID" value="EPX83917.1"/>
    <property type="molecule type" value="Genomic_DNA"/>
</dbReference>